<dbReference type="RefSeq" id="WP_189650717.1">
    <property type="nucleotide sequence ID" value="NZ_BMRC01000015.1"/>
</dbReference>
<evidence type="ECO:0000313" key="2">
    <source>
        <dbReference type="EMBL" id="MFB9206663.1"/>
    </source>
</evidence>
<reference evidence="2 3" key="1">
    <citation type="submission" date="2024-09" db="EMBL/GenBank/DDBJ databases">
        <authorList>
            <person name="Sun Q."/>
            <person name="Mori K."/>
        </authorList>
    </citation>
    <scope>NUCLEOTIDE SEQUENCE [LARGE SCALE GENOMIC DNA]</scope>
    <source>
        <strain evidence="2 3">CCM 3426</strain>
    </source>
</reference>
<name>A0ABV5IQ56_9ACTN</name>
<dbReference type="Pfam" id="PF20138">
    <property type="entry name" value="DUF6528"/>
    <property type="match status" value="1"/>
</dbReference>
<dbReference type="Proteomes" id="UP001589647">
    <property type="component" value="Unassembled WGS sequence"/>
</dbReference>
<dbReference type="EMBL" id="JBHMEI010000039">
    <property type="protein sequence ID" value="MFB9206663.1"/>
    <property type="molecule type" value="Genomic_DNA"/>
</dbReference>
<protein>
    <submittedName>
        <fullName evidence="2">DUF6528 family protein</fullName>
    </submittedName>
</protein>
<accession>A0ABV5IQ56</accession>
<feature type="signal peptide" evidence="1">
    <location>
        <begin position="1"/>
        <end position="27"/>
    </location>
</feature>
<dbReference type="InterPro" id="IPR045383">
    <property type="entry name" value="DUF6528"/>
</dbReference>
<sequence>MRHGKWLSATTGAALVTTLGMTVPAQAVSGGDAYGWVVMGDGKAHQVVVLDSRNTSWDPAKDPGALKWKWKPSAKNGFPEAELDDCTLCSGAIADARLRYGGPRQSGGKSVLAVNDGGFIGVASYPSGQRLWAVDTGGDGILPHAVELLPDGNVAAAATKGSWVRVYTASQSSTSKKYAEFKLPGGHGVLWDPAAELLWALGDNDLVALKVGGTPAQPTLTETQRVALPGKKGGHDMAPVFGDKGRLWITTNDAVYQYVKSTSTFTTEYANADKVNVRLVKSVGDQQGTGQILRTRPKSGCGASWCTDTVEFFGGTASRTLPGAKIYKARWFRPDYQ</sequence>
<keyword evidence="3" id="KW-1185">Reference proteome</keyword>
<feature type="chain" id="PRO_5046948287" evidence="1">
    <location>
        <begin position="28"/>
        <end position="337"/>
    </location>
</feature>
<comment type="caution">
    <text evidence="2">The sequence shown here is derived from an EMBL/GenBank/DDBJ whole genome shotgun (WGS) entry which is preliminary data.</text>
</comment>
<proteinExistence type="predicted"/>
<gene>
    <name evidence="2" type="ORF">ACFFV7_36095</name>
</gene>
<keyword evidence="1" id="KW-0732">Signal</keyword>
<evidence type="ECO:0000256" key="1">
    <source>
        <dbReference type="SAM" id="SignalP"/>
    </source>
</evidence>
<dbReference type="SUPFAM" id="SSF63825">
    <property type="entry name" value="YWTD domain"/>
    <property type="match status" value="1"/>
</dbReference>
<organism evidence="2 3">
    <name type="scientific">Nonomuraea spiralis</name>
    <dbReference type="NCBI Taxonomy" id="46182"/>
    <lineage>
        <taxon>Bacteria</taxon>
        <taxon>Bacillati</taxon>
        <taxon>Actinomycetota</taxon>
        <taxon>Actinomycetes</taxon>
        <taxon>Streptosporangiales</taxon>
        <taxon>Streptosporangiaceae</taxon>
        <taxon>Nonomuraea</taxon>
    </lineage>
</organism>
<evidence type="ECO:0000313" key="3">
    <source>
        <dbReference type="Proteomes" id="UP001589647"/>
    </source>
</evidence>